<dbReference type="HOGENOM" id="CLU_1939539_0_0_1"/>
<dbReference type="GeneID" id="14497058"/>
<proteinExistence type="predicted"/>
<dbReference type="InterPro" id="IPR035098">
    <property type="entry name" value="YNR034W-A/EGO2_sf"/>
</dbReference>
<evidence type="ECO:0000256" key="1">
    <source>
        <dbReference type="SAM" id="MobiDB-lite"/>
    </source>
</evidence>
<dbReference type="RefSeq" id="XP_004181468.1">
    <property type="nucleotide sequence ID" value="XM_004181420.1"/>
</dbReference>
<dbReference type="Proteomes" id="UP000002866">
    <property type="component" value="Chromosome 6"/>
</dbReference>
<dbReference type="EMBL" id="HE806321">
    <property type="protein sequence ID" value="CCH61949.1"/>
    <property type="molecule type" value="Genomic_DNA"/>
</dbReference>
<dbReference type="Gene3D" id="3.40.1840.10">
    <property type="entry name" value="YNR034W-A-like"/>
    <property type="match status" value="1"/>
</dbReference>
<keyword evidence="3" id="KW-1185">Reference proteome</keyword>
<dbReference type="InParanoid" id="I2H6E7"/>
<evidence type="ECO:0000313" key="2">
    <source>
        <dbReference type="EMBL" id="CCH61949.1"/>
    </source>
</evidence>
<dbReference type="AlphaFoldDB" id="I2H6E7"/>
<dbReference type="SUPFAM" id="SSF160683">
    <property type="entry name" value="YNR034W-A-like"/>
    <property type="match status" value="1"/>
</dbReference>
<gene>
    <name evidence="2" type="primary">TBLA0F04160</name>
    <name evidence="2" type="ORF">TBLA_0F04160</name>
</gene>
<reference evidence="2 3" key="1">
    <citation type="journal article" date="2011" name="Proc. Natl. Acad. Sci. U.S.A.">
        <title>Evolutionary erosion of yeast sex chromosomes by mating-type switching accidents.</title>
        <authorList>
            <person name="Gordon J.L."/>
            <person name="Armisen D."/>
            <person name="Proux-Wera E."/>
            <person name="Oheigeartaigh S.S."/>
            <person name="Byrne K.P."/>
            <person name="Wolfe K.H."/>
        </authorList>
    </citation>
    <scope>NUCLEOTIDE SEQUENCE [LARGE SCALE GENOMIC DNA]</scope>
    <source>
        <strain evidence="3">ATCC 34711 / CBS 6284 / DSM 70876 / NBRC 10599 / NRRL Y-10934 / UCD 77-7</strain>
    </source>
</reference>
<organism evidence="2 3">
    <name type="scientific">Henningerozyma blattae (strain ATCC 34711 / CBS 6284 / DSM 70876 / NBRC 10599 / NRRL Y-10934 / UCD 77-7)</name>
    <name type="common">Yeast</name>
    <name type="synonym">Tetrapisispora blattae</name>
    <dbReference type="NCBI Taxonomy" id="1071380"/>
    <lineage>
        <taxon>Eukaryota</taxon>
        <taxon>Fungi</taxon>
        <taxon>Dikarya</taxon>
        <taxon>Ascomycota</taxon>
        <taxon>Saccharomycotina</taxon>
        <taxon>Saccharomycetes</taxon>
        <taxon>Saccharomycetales</taxon>
        <taxon>Saccharomycetaceae</taxon>
        <taxon>Henningerozyma</taxon>
    </lineage>
</organism>
<dbReference type="KEGG" id="tbl:TBLA_0F04160"/>
<accession>I2H6E7</accession>
<name>I2H6E7_HENB6</name>
<evidence type="ECO:0000313" key="3">
    <source>
        <dbReference type="Proteomes" id="UP000002866"/>
    </source>
</evidence>
<dbReference type="InterPro" id="IPR021591">
    <property type="entry name" value="YNR034W-A/EGO2"/>
</dbReference>
<protein>
    <submittedName>
        <fullName evidence="2">Uncharacterized protein</fullName>
    </submittedName>
</protein>
<feature type="region of interest" description="Disordered" evidence="1">
    <location>
        <begin position="107"/>
        <end position="130"/>
    </location>
</feature>
<dbReference type="Pfam" id="PF11503">
    <property type="entry name" value="YNR034W-A-like"/>
    <property type="match status" value="1"/>
</dbReference>
<sequence length="130" mass="14617">MVASSNTMDMKDKTKKNAADFYDGAIAVVTLDKNNNIVKSTGEAINMMGGKKIEEMAKNEKFRNYRQKSADELGSFGIQMWNNTKVISHIFKKPDGTSDVVYTKAKNVEHGTEKEKFNDTHHDKDPDIAK</sequence>